<dbReference type="OrthoDB" id="252722at2759"/>
<dbReference type="PANTHER" id="PTHR25462:SF285">
    <property type="entry name" value="RING-TYPE DOMAIN-CONTAINING PROTEIN"/>
    <property type="match status" value="1"/>
</dbReference>
<dbReference type="AlphaFoldDB" id="A0A2G9UCC2"/>
<dbReference type="GO" id="GO:0005654">
    <property type="term" value="C:nucleoplasm"/>
    <property type="evidence" value="ECO:0007669"/>
    <property type="project" value="TreeGrafter"/>
</dbReference>
<gene>
    <name evidence="1" type="ORF">TELCIR_10871</name>
</gene>
<accession>A0A2G9UCC2</accession>
<proteinExistence type="predicted"/>
<organism evidence="1 2">
    <name type="scientific">Teladorsagia circumcincta</name>
    <name type="common">Brown stomach worm</name>
    <name type="synonym">Ostertagia circumcincta</name>
    <dbReference type="NCBI Taxonomy" id="45464"/>
    <lineage>
        <taxon>Eukaryota</taxon>
        <taxon>Metazoa</taxon>
        <taxon>Ecdysozoa</taxon>
        <taxon>Nematoda</taxon>
        <taxon>Chromadorea</taxon>
        <taxon>Rhabditida</taxon>
        <taxon>Rhabditina</taxon>
        <taxon>Rhabditomorpha</taxon>
        <taxon>Strongyloidea</taxon>
        <taxon>Trichostrongylidae</taxon>
        <taxon>Teladorsagia</taxon>
    </lineage>
</organism>
<evidence type="ECO:0000313" key="1">
    <source>
        <dbReference type="EMBL" id="PIO67382.1"/>
    </source>
</evidence>
<dbReference type="EMBL" id="KZ347629">
    <property type="protein sequence ID" value="PIO67382.1"/>
    <property type="molecule type" value="Genomic_DNA"/>
</dbReference>
<dbReference type="GO" id="GO:0061630">
    <property type="term" value="F:ubiquitin protein ligase activity"/>
    <property type="evidence" value="ECO:0007669"/>
    <property type="project" value="TreeGrafter"/>
</dbReference>
<name>A0A2G9UCC2_TELCI</name>
<sequence length="215" mass="23919">MNTSTLIETVNINLEDFSETFLTCSTCLYTYDQNDALSLRCPMCREVCVLPAGGVHALPAAFLINQLLDVMQGRLRALDQAHVCVSQEIEQLDKNVDKIVDQINGTFQEVSNTVENRRRDLIESVRVRRDEKRKVLKDQIEAITDEKKKLAKMAVACRTSSACQGGNEWGSCASCSRYWKRKRGRIMVSTCAVCPESGLVIAGVVDAKTNKAQLA</sequence>
<dbReference type="Proteomes" id="UP000230423">
    <property type="component" value="Unassembled WGS sequence"/>
</dbReference>
<feature type="non-terminal residue" evidence="1">
    <location>
        <position position="215"/>
    </location>
</feature>
<dbReference type="PANTHER" id="PTHR25462">
    <property type="entry name" value="BONUS, ISOFORM C-RELATED"/>
    <property type="match status" value="1"/>
</dbReference>
<evidence type="ECO:0000313" key="2">
    <source>
        <dbReference type="Proteomes" id="UP000230423"/>
    </source>
</evidence>
<protein>
    <submittedName>
        <fullName evidence="1">Uncharacterized protein</fullName>
    </submittedName>
</protein>
<keyword evidence="2" id="KW-1185">Reference proteome</keyword>
<reference evidence="1 2" key="1">
    <citation type="submission" date="2015-09" db="EMBL/GenBank/DDBJ databases">
        <title>Draft genome of the parasitic nematode Teladorsagia circumcincta isolate WARC Sus (inbred).</title>
        <authorList>
            <person name="Mitreva M."/>
        </authorList>
    </citation>
    <scope>NUCLEOTIDE SEQUENCE [LARGE SCALE GENOMIC DNA]</scope>
    <source>
        <strain evidence="1 2">S</strain>
    </source>
</reference>
<dbReference type="InterPro" id="IPR047153">
    <property type="entry name" value="TRIM45/56/19-like"/>
</dbReference>